<evidence type="ECO:0000313" key="9">
    <source>
        <dbReference type="EMBL" id="SHM82832.1"/>
    </source>
</evidence>
<evidence type="ECO:0000259" key="8">
    <source>
        <dbReference type="PROSITE" id="PS50928"/>
    </source>
</evidence>
<dbReference type="CDD" id="cd06261">
    <property type="entry name" value="TM_PBP2"/>
    <property type="match status" value="1"/>
</dbReference>
<evidence type="ECO:0000256" key="1">
    <source>
        <dbReference type="ARBA" id="ARBA00004651"/>
    </source>
</evidence>
<comment type="similarity">
    <text evidence="7">Belongs to the binding-protein-dependent transport system permease family.</text>
</comment>
<dbReference type="GO" id="GO:0005886">
    <property type="term" value="C:plasma membrane"/>
    <property type="evidence" value="ECO:0007669"/>
    <property type="project" value="UniProtKB-SubCell"/>
</dbReference>
<dbReference type="Gene3D" id="1.10.3720.10">
    <property type="entry name" value="MetI-like"/>
    <property type="match status" value="1"/>
</dbReference>
<dbReference type="GO" id="GO:0055085">
    <property type="term" value="P:transmembrane transport"/>
    <property type="evidence" value="ECO:0007669"/>
    <property type="project" value="InterPro"/>
</dbReference>
<evidence type="ECO:0000313" key="10">
    <source>
        <dbReference type="Proteomes" id="UP000184394"/>
    </source>
</evidence>
<keyword evidence="5 7" id="KW-1133">Transmembrane helix</keyword>
<dbReference type="InterPro" id="IPR000515">
    <property type="entry name" value="MetI-like"/>
</dbReference>
<protein>
    <submittedName>
        <fullName evidence="9">Multiple sugar transport system permease protein</fullName>
    </submittedName>
</protein>
<comment type="subcellular location">
    <subcellularLocation>
        <location evidence="1 7">Cell membrane</location>
        <topology evidence="1 7">Multi-pass membrane protein</topology>
    </subcellularLocation>
</comment>
<dbReference type="AlphaFoldDB" id="A0A1M7LXD7"/>
<sequence length="284" mass="31381">MAAVSKSGSKSIAFKVTAYTFCALLTVLSLLPFIIMIVNSTRSTPQIQENALSFIPRGHLMKNYAVFAGRDFQPLVGFKNSLIISCGSTLCNIYFSTMTAFALVAYDWKLRKPFFTVIMAVLMIPAQVTAIGFYHFIHGIGWLNSFLPLILPSIAAPTTVFFMRQYMIPSLPMEILQSARIDGAGEFRIFNQIVLPMMKPAMATQAIFSFVASWNQLFLPQVLLTVNEKKTMPMMVSLLNGDSYKTEMGAVYLGLFLTVIPLLVVYFLLSKHIIAGVALGGVKG</sequence>
<dbReference type="PROSITE" id="PS50928">
    <property type="entry name" value="ABC_TM1"/>
    <property type="match status" value="1"/>
</dbReference>
<dbReference type="OrthoDB" id="9771544at2"/>
<dbReference type="PANTHER" id="PTHR43744:SF8">
    <property type="entry name" value="SN-GLYCEROL-3-PHOSPHATE TRANSPORT SYSTEM PERMEASE PROTEIN UGPE"/>
    <property type="match status" value="1"/>
</dbReference>
<keyword evidence="3" id="KW-1003">Cell membrane</keyword>
<keyword evidence="2 7" id="KW-0813">Transport</keyword>
<keyword evidence="6 7" id="KW-0472">Membrane</keyword>
<reference evidence="9 10" key="1">
    <citation type="submission" date="2016-11" db="EMBL/GenBank/DDBJ databases">
        <authorList>
            <person name="Jaros S."/>
            <person name="Januszkiewicz K."/>
            <person name="Wedrychowicz H."/>
        </authorList>
    </citation>
    <scope>NUCLEOTIDE SEQUENCE [LARGE SCALE GENOMIC DNA]</scope>
    <source>
        <strain evidence="9 10">Y1</strain>
    </source>
</reference>
<organism evidence="9 10">
    <name type="scientific">Ruminococcus flavefaciens</name>
    <dbReference type="NCBI Taxonomy" id="1265"/>
    <lineage>
        <taxon>Bacteria</taxon>
        <taxon>Bacillati</taxon>
        <taxon>Bacillota</taxon>
        <taxon>Clostridia</taxon>
        <taxon>Eubacteriales</taxon>
        <taxon>Oscillospiraceae</taxon>
        <taxon>Ruminococcus</taxon>
    </lineage>
</organism>
<feature type="transmembrane region" description="Helical" evidence="7">
    <location>
        <begin position="142"/>
        <end position="163"/>
    </location>
</feature>
<feature type="transmembrane region" description="Helical" evidence="7">
    <location>
        <begin position="12"/>
        <end position="38"/>
    </location>
</feature>
<dbReference type="RefSeq" id="WP_072952133.1">
    <property type="nucleotide sequence ID" value="NZ_FRCT01000016.1"/>
</dbReference>
<evidence type="ECO:0000256" key="3">
    <source>
        <dbReference type="ARBA" id="ARBA00022475"/>
    </source>
</evidence>
<name>A0A1M7LXD7_RUMFL</name>
<feature type="transmembrane region" description="Helical" evidence="7">
    <location>
        <begin position="82"/>
        <end position="106"/>
    </location>
</feature>
<accession>A0A1M7LXD7</accession>
<feature type="transmembrane region" description="Helical" evidence="7">
    <location>
        <begin position="249"/>
        <end position="269"/>
    </location>
</feature>
<dbReference type="Pfam" id="PF00528">
    <property type="entry name" value="BPD_transp_1"/>
    <property type="match status" value="1"/>
</dbReference>
<gene>
    <name evidence="9" type="ORF">SAMN04487860_11658</name>
</gene>
<evidence type="ECO:0000256" key="5">
    <source>
        <dbReference type="ARBA" id="ARBA00022989"/>
    </source>
</evidence>
<evidence type="ECO:0000256" key="4">
    <source>
        <dbReference type="ARBA" id="ARBA00022692"/>
    </source>
</evidence>
<dbReference type="SUPFAM" id="SSF161098">
    <property type="entry name" value="MetI-like"/>
    <property type="match status" value="1"/>
</dbReference>
<keyword evidence="9" id="KW-0762">Sugar transport</keyword>
<proteinExistence type="inferred from homology"/>
<feature type="transmembrane region" description="Helical" evidence="7">
    <location>
        <begin position="206"/>
        <end position="226"/>
    </location>
</feature>
<keyword evidence="4 7" id="KW-0812">Transmembrane</keyword>
<evidence type="ECO:0000256" key="6">
    <source>
        <dbReference type="ARBA" id="ARBA00023136"/>
    </source>
</evidence>
<dbReference type="PANTHER" id="PTHR43744">
    <property type="entry name" value="ABC TRANSPORTER PERMEASE PROTEIN MG189-RELATED-RELATED"/>
    <property type="match status" value="1"/>
</dbReference>
<dbReference type="Proteomes" id="UP000184394">
    <property type="component" value="Unassembled WGS sequence"/>
</dbReference>
<feature type="domain" description="ABC transmembrane type-1" evidence="8">
    <location>
        <begin position="78"/>
        <end position="269"/>
    </location>
</feature>
<dbReference type="EMBL" id="FRCT01000016">
    <property type="protein sequence ID" value="SHM82832.1"/>
    <property type="molecule type" value="Genomic_DNA"/>
</dbReference>
<evidence type="ECO:0000256" key="7">
    <source>
        <dbReference type="RuleBase" id="RU363032"/>
    </source>
</evidence>
<feature type="transmembrane region" description="Helical" evidence="7">
    <location>
        <begin position="113"/>
        <end position="136"/>
    </location>
</feature>
<dbReference type="InterPro" id="IPR035906">
    <property type="entry name" value="MetI-like_sf"/>
</dbReference>
<evidence type="ECO:0000256" key="2">
    <source>
        <dbReference type="ARBA" id="ARBA00022448"/>
    </source>
</evidence>